<evidence type="ECO:0000259" key="8">
    <source>
        <dbReference type="Pfam" id="PF18052"/>
    </source>
</evidence>
<dbReference type="Gene3D" id="1.20.5.4130">
    <property type="match status" value="1"/>
</dbReference>
<proteinExistence type="inferred from homology"/>
<evidence type="ECO:0000256" key="3">
    <source>
        <dbReference type="ARBA" id="ARBA00022737"/>
    </source>
</evidence>
<evidence type="ECO:0000313" key="10">
    <source>
        <dbReference type="Proteomes" id="UP000015105"/>
    </source>
</evidence>
<dbReference type="Pfam" id="PF18052">
    <property type="entry name" value="Rx_N"/>
    <property type="match status" value="1"/>
</dbReference>
<dbReference type="GO" id="GO:0043531">
    <property type="term" value="F:ADP binding"/>
    <property type="evidence" value="ECO:0007669"/>
    <property type="project" value="InterPro"/>
</dbReference>
<dbReference type="AlphaFoldDB" id="A0A453GZ59"/>
<dbReference type="Proteomes" id="UP000015105">
    <property type="component" value="Chromosome 4D"/>
</dbReference>
<evidence type="ECO:0000256" key="4">
    <source>
        <dbReference type="ARBA" id="ARBA00022741"/>
    </source>
</evidence>
<reference evidence="9" key="4">
    <citation type="submission" date="2019-03" db="UniProtKB">
        <authorList>
            <consortium name="EnsemblPlants"/>
        </authorList>
    </citation>
    <scope>IDENTIFICATION</scope>
</reference>
<evidence type="ECO:0000256" key="1">
    <source>
        <dbReference type="ARBA" id="ARBA00008894"/>
    </source>
</evidence>
<dbReference type="InterPro" id="IPR041118">
    <property type="entry name" value="Rx_N"/>
</dbReference>
<name>A0A453GZ59_AEGTS</name>
<dbReference type="GO" id="GO:0006952">
    <property type="term" value="P:defense response"/>
    <property type="evidence" value="ECO:0007669"/>
    <property type="project" value="UniProtKB-KW"/>
</dbReference>
<accession>A0A453GZ59</accession>
<evidence type="ECO:0000256" key="2">
    <source>
        <dbReference type="ARBA" id="ARBA00022614"/>
    </source>
</evidence>
<dbReference type="Pfam" id="PF00931">
    <property type="entry name" value="NB-ARC"/>
    <property type="match status" value="1"/>
</dbReference>
<keyword evidence="2" id="KW-0433">Leucine-rich repeat</keyword>
<dbReference type="PANTHER" id="PTHR19338">
    <property type="entry name" value="TRANSLOCASE OF INNER MITOCHONDRIAL MEMBRANE 13 HOMOLOG"/>
    <property type="match status" value="1"/>
</dbReference>
<reference evidence="10" key="1">
    <citation type="journal article" date="2014" name="Science">
        <title>Ancient hybridizations among the ancestral genomes of bread wheat.</title>
        <authorList>
            <consortium name="International Wheat Genome Sequencing Consortium,"/>
            <person name="Marcussen T."/>
            <person name="Sandve S.R."/>
            <person name="Heier L."/>
            <person name="Spannagl M."/>
            <person name="Pfeifer M."/>
            <person name="Jakobsen K.S."/>
            <person name="Wulff B.B."/>
            <person name="Steuernagel B."/>
            <person name="Mayer K.F."/>
            <person name="Olsen O.A."/>
        </authorList>
    </citation>
    <scope>NUCLEOTIDE SEQUENCE [LARGE SCALE GENOMIC DNA]</scope>
    <source>
        <strain evidence="10">cv. AL8/78</strain>
    </source>
</reference>
<feature type="domain" description="NB-ARC" evidence="7">
    <location>
        <begin position="256"/>
        <end position="423"/>
    </location>
</feature>
<dbReference type="Gene3D" id="3.40.50.300">
    <property type="entry name" value="P-loop containing nucleotide triphosphate hydrolases"/>
    <property type="match status" value="1"/>
</dbReference>
<sequence>RPAVLIAFTGVPPAERRPRRRGNLNLDVLLLLCSDCGTRYSASTPPSARPRSASPLLQPASPADPSCRSILVLQISMEAPLCGLVDAMSKLPAKLDGLLRYRHMLPNGAQDEIPLIKKDLQKMLTILQDDGNSRAMVKCLMKELRELSYDIDDCIDHYEHAADSMSRRSYFRIPRRQNSFTLRNTKTTWLPEKLKLRLWMANKIREFSVRSQEALQHFYDYGGTSTATRCDVSFGSWHPTLYYEEHAKHLLVGIDALMSKLEASLSKDEEHKLKVVSVLGSGGVGKTTLVNELYRKIEGQFECRAFVRTSKRPDIRRLLISLLSQVAPNHLPDNWKVHNLIGSIRTHLQDKRYLIVIDDVWASSTWEIVKCALPDGNCCSGILVTTEIEDVAQKCCGYDSNYVFTIKPLGDDDSRKLFLYTAFGPQHECPPELTEVSNSVL</sequence>
<reference evidence="9" key="5">
    <citation type="journal article" date="2021" name="G3 (Bethesda)">
        <title>Aegilops tauschii genome assembly Aet v5.0 features greater sequence contiguity and improved annotation.</title>
        <authorList>
            <person name="Wang L."/>
            <person name="Zhu T."/>
            <person name="Rodriguez J.C."/>
            <person name="Deal K.R."/>
            <person name="Dubcovsky J."/>
            <person name="McGuire P.E."/>
            <person name="Lux T."/>
            <person name="Spannagl M."/>
            <person name="Mayer K.F.X."/>
            <person name="Baldrich P."/>
            <person name="Meyers B.C."/>
            <person name="Huo N."/>
            <person name="Gu Y.Q."/>
            <person name="Zhou H."/>
            <person name="Devos K.M."/>
            <person name="Bennetzen J.L."/>
            <person name="Unver T."/>
            <person name="Budak H."/>
            <person name="Gulick P.J."/>
            <person name="Galiba G."/>
            <person name="Kalapos B."/>
            <person name="Nelson D.R."/>
            <person name="Li P."/>
            <person name="You F.M."/>
            <person name="Luo M.C."/>
            <person name="Dvorak J."/>
        </authorList>
    </citation>
    <scope>NUCLEOTIDE SEQUENCE [LARGE SCALE GENOMIC DNA]</scope>
    <source>
        <strain evidence="9">cv. AL8/78</strain>
    </source>
</reference>
<feature type="region of interest" description="Disordered" evidence="6">
    <location>
        <begin position="43"/>
        <end position="62"/>
    </location>
</feature>
<feature type="compositionally biased region" description="Low complexity" evidence="6">
    <location>
        <begin position="43"/>
        <end position="55"/>
    </location>
</feature>
<evidence type="ECO:0000256" key="6">
    <source>
        <dbReference type="SAM" id="MobiDB-lite"/>
    </source>
</evidence>
<evidence type="ECO:0000313" key="9">
    <source>
        <dbReference type="EnsemblPlants" id="AET4Gv20004200.6"/>
    </source>
</evidence>
<dbReference type="EnsemblPlants" id="AET4Gv20004200.6">
    <property type="protein sequence ID" value="AET4Gv20004200.6"/>
    <property type="gene ID" value="AET4Gv20004200"/>
</dbReference>
<protein>
    <recommendedName>
        <fullName evidence="11">NB-ARC domain-containing protein</fullName>
    </recommendedName>
</protein>
<dbReference type="PRINTS" id="PR00364">
    <property type="entry name" value="DISEASERSIST"/>
</dbReference>
<organism evidence="9 10">
    <name type="scientific">Aegilops tauschii subsp. strangulata</name>
    <name type="common">Goatgrass</name>
    <dbReference type="NCBI Taxonomy" id="200361"/>
    <lineage>
        <taxon>Eukaryota</taxon>
        <taxon>Viridiplantae</taxon>
        <taxon>Streptophyta</taxon>
        <taxon>Embryophyta</taxon>
        <taxon>Tracheophyta</taxon>
        <taxon>Spermatophyta</taxon>
        <taxon>Magnoliopsida</taxon>
        <taxon>Liliopsida</taxon>
        <taxon>Poales</taxon>
        <taxon>Poaceae</taxon>
        <taxon>BOP clade</taxon>
        <taxon>Pooideae</taxon>
        <taxon>Triticodae</taxon>
        <taxon>Triticeae</taxon>
        <taxon>Triticinae</taxon>
        <taxon>Aegilops</taxon>
    </lineage>
</organism>
<evidence type="ECO:0000259" key="7">
    <source>
        <dbReference type="Pfam" id="PF00931"/>
    </source>
</evidence>
<feature type="domain" description="Disease resistance N-terminal" evidence="8">
    <location>
        <begin position="87"/>
        <end position="169"/>
    </location>
</feature>
<dbReference type="Gramene" id="AET4Gv20004200.6">
    <property type="protein sequence ID" value="AET4Gv20004200.6"/>
    <property type="gene ID" value="AET4Gv20004200"/>
</dbReference>
<keyword evidence="10" id="KW-1185">Reference proteome</keyword>
<keyword evidence="4" id="KW-0547">Nucleotide-binding</keyword>
<keyword evidence="3" id="KW-0677">Repeat</keyword>
<comment type="similarity">
    <text evidence="1">Belongs to the disease resistance NB-LRR family.</text>
</comment>
<reference evidence="9" key="3">
    <citation type="journal article" date="2017" name="Nature">
        <title>Genome sequence of the progenitor of the wheat D genome Aegilops tauschii.</title>
        <authorList>
            <person name="Luo M.C."/>
            <person name="Gu Y.Q."/>
            <person name="Puiu D."/>
            <person name="Wang H."/>
            <person name="Twardziok S.O."/>
            <person name="Deal K.R."/>
            <person name="Huo N."/>
            <person name="Zhu T."/>
            <person name="Wang L."/>
            <person name="Wang Y."/>
            <person name="McGuire P.E."/>
            <person name="Liu S."/>
            <person name="Long H."/>
            <person name="Ramasamy R.K."/>
            <person name="Rodriguez J.C."/>
            <person name="Van S.L."/>
            <person name="Yuan L."/>
            <person name="Wang Z."/>
            <person name="Xia Z."/>
            <person name="Xiao L."/>
            <person name="Anderson O.D."/>
            <person name="Ouyang S."/>
            <person name="Liang Y."/>
            <person name="Zimin A.V."/>
            <person name="Pertea G."/>
            <person name="Qi P."/>
            <person name="Bennetzen J.L."/>
            <person name="Dai X."/>
            <person name="Dawson M.W."/>
            <person name="Muller H.G."/>
            <person name="Kugler K."/>
            <person name="Rivarola-Duarte L."/>
            <person name="Spannagl M."/>
            <person name="Mayer K.F.X."/>
            <person name="Lu F.H."/>
            <person name="Bevan M.W."/>
            <person name="Leroy P."/>
            <person name="Li P."/>
            <person name="You F.M."/>
            <person name="Sun Q."/>
            <person name="Liu Z."/>
            <person name="Lyons E."/>
            <person name="Wicker T."/>
            <person name="Salzberg S.L."/>
            <person name="Devos K.M."/>
            <person name="Dvorak J."/>
        </authorList>
    </citation>
    <scope>NUCLEOTIDE SEQUENCE [LARGE SCALE GENOMIC DNA]</scope>
    <source>
        <strain evidence="9">cv. AL8/78</strain>
    </source>
</reference>
<reference evidence="10" key="2">
    <citation type="journal article" date="2017" name="Nat. Plants">
        <title>The Aegilops tauschii genome reveals multiple impacts of transposons.</title>
        <authorList>
            <person name="Zhao G."/>
            <person name="Zou C."/>
            <person name="Li K."/>
            <person name="Wang K."/>
            <person name="Li T."/>
            <person name="Gao L."/>
            <person name="Zhang X."/>
            <person name="Wang H."/>
            <person name="Yang Z."/>
            <person name="Liu X."/>
            <person name="Jiang W."/>
            <person name="Mao L."/>
            <person name="Kong X."/>
            <person name="Jiao Y."/>
            <person name="Jia J."/>
        </authorList>
    </citation>
    <scope>NUCLEOTIDE SEQUENCE [LARGE SCALE GENOMIC DNA]</scope>
    <source>
        <strain evidence="10">cv. AL8/78</strain>
    </source>
</reference>
<dbReference type="InterPro" id="IPR002182">
    <property type="entry name" value="NB-ARC"/>
</dbReference>
<evidence type="ECO:0008006" key="11">
    <source>
        <dbReference type="Google" id="ProtNLM"/>
    </source>
</evidence>
<dbReference type="SUPFAM" id="SSF52540">
    <property type="entry name" value="P-loop containing nucleoside triphosphate hydrolases"/>
    <property type="match status" value="1"/>
</dbReference>
<evidence type="ECO:0000256" key="5">
    <source>
        <dbReference type="ARBA" id="ARBA00022821"/>
    </source>
</evidence>
<dbReference type="PANTHER" id="PTHR19338:SF48">
    <property type="entry name" value="OS12G0166600 PROTEIN"/>
    <property type="match status" value="1"/>
</dbReference>
<keyword evidence="5" id="KW-0611">Plant defense</keyword>
<dbReference type="InterPro" id="IPR027417">
    <property type="entry name" value="P-loop_NTPase"/>
</dbReference>